<protein>
    <submittedName>
        <fullName evidence="1">Uncharacterized protein</fullName>
    </submittedName>
</protein>
<proteinExistence type="predicted"/>
<comment type="caution">
    <text evidence="1">The sequence shown here is derived from an EMBL/GenBank/DDBJ whole genome shotgun (WGS) entry which is preliminary data.</text>
</comment>
<sequence length="167" mass="18243">MADKAPVFNSSLLLQDVQAENQRLRTANAQMHRVESERQTRATQYLQELLSETTDKGMSVEDTERLVQLLLGDDEDGNDNDNDNDNDGGMAADAFEIGAENADDPESFGIGGMARHRLDWDIEALRELADKGTVRGAGEMIESAVAEGSGFEVDGESRFVVFTESLG</sequence>
<organism evidence="1 2">
    <name type="scientific">Linderina macrospora</name>
    <dbReference type="NCBI Taxonomy" id="4868"/>
    <lineage>
        <taxon>Eukaryota</taxon>
        <taxon>Fungi</taxon>
        <taxon>Fungi incertae sedis</taxon>
        <taxon>Zoopagomycota</taxon>
        <taxon>Kickxellomycotina</taxon>
        <taxon>Kickxellomycetes</taxon>
        <taxon>Kickxellales</taxon>
        <taxon>Kickxellaceae</taxon>
        <taxon>Linderina</taxon>
    </lineage>
</organism>
<feature type="non-terminal residue" evidence="1">
    <location>
        <position position="167"/>
    </location>
</feature>
<dbReference type="Proteomes" id="UP001150603">
    <property type="component" value="Unassembled WGS sequence"/>
</dbReference>
<name>A0ACC1JED9_9FUNG</name>
<dbReference type="EMBL" id="JANBPW010000537">
    <property type="protein sequence ID" value="KAJ1949132.1"/>
    <property type="molecule type" value="Genomic_DNA"/>
</dbReference>
<gene>
    <name evidence="1" type="ORF">FBU59_001279</name>
</gene>
<evidence type="ECO:0000313" key="1">
    <source>
        <dbReference type="EMBL" id="KAJ1949132.1"/>
    </source>
</evidence>
<accession>A0ACC1JED9</accession>
<reference evidence="1" key="1">
    <citation type="submission" date="2022-07" db="EMBL/GenBank/DDBJ databases">
        <title>Phylogenomic reconstructions and comparative analyses of Kickxellomycotina fungi.</title>
        <authorList>
            <person name="Reynolds N.K."/>
            <person name="Stajich J.E."/>
            <person name="Barry K."/>
            <person name="Grigoriev I.V."/>
            <person name="Crous P."/>
            <person name="Smith M.E."/>
        </authorList>
    </citation>
    <scope>NUCLEOTIDE SEQUENCE</scope>
    <source>
        <strain evidence="1">NRRL 5244</strain>
    </source>
</reference>
<evidence type="ECO:0000313" key="2">
    <source>
        <dbReference type="Proteomes" id="UP001150603"/>
    </source>
</evidence>
<keyword evidence="2" id="KW-1185">Reference proteome</keyword>